<dbReference type="Proteomes" id="UP000025227">
    <property type="component" value="Unplaced"/>
</dbReference>
<sequence length="170" mass="19755">MAISTFNARTLASEACIEDLMLQARKIKYDIIVLTETRRHRPLLAVFETGEELFLERATLEASAFRRWGSTPALAIFVAYAPTSSYDEEELEAFSMDPERLYREDHAFFNFIVVDFDAEIGPKETSEELHIRTHGMEWNEQCERLSEVIMSTHTIHGISQFKKPIHLRWT</sequence>
<accession>A0A7I4YMI8</accession>
<name>A0A7I4YMI8_HAECO</name>
<evidence type="ECO:0000313" key="2">
    <source>
        <dbReference type="WBParaSite" id="HCON_00116330-00001"/>
    </source>
</evidence>
<protein>
    <submittedName>
        <fullName evidence="2">Endo/exonuclease/phosphatase domain-containing protein</fullName>
    </submittedName>
</protein>
<proteinExistence type="predicted"/>
<reference evidence="2" key="1">
    <citation type="submission" date="2020-12" db="UniProtKB">
        <authorList>
            <consortium name="WormBaseParasite"/>
        </authorList>
    </citation>
    <scope>IDENTIFICATION</scope>
    <source>
        <strain evidence="2">MHco3</strain>
    </source>
</reference>
<dbReference type="WBParaSite" id="HCON_00116330-00001">
    <property type="protein sequence ID" value="HCON_00116330-00001"/>
    <property type="gene ID" value="HCON_00116330"/>
</dbReference>
<organism evidence="1 2">
    <name type="scientific">Haemonchus contortus</name>
    <name type="common">Barber pole worm</name>
    <dbReference type="NCBI Taxonomy" id="6289"/>
    <lineage>
        <taxon>Eukaryota</taxon>
        <taxon>Metazoa</taxon>
        <taxon>Ecdysozoa</taxon>
        <taxon>Nematoda</taxon>
        <taxon>Chromadorea</taxon>
        <taxon>Rhabditida</taxon>
        <taxon>Rhabditina</taxon>
        <taxon>Rhabditomorpha</taxon>
        <taxon>Strongyloidea</taxon>
        <taxon>Trichostrongylidae</taxon>
        <taxon>Haemonchus</taxon>
    </lineage>
</organism>
<dbReference type="AlphaFoldDB" id="A0A7I4YMI8"/>
<evidence type="ECO:0000313" key="1">
    <source>
        <dbReference type="Proteomes" id="UP000025227"/>
    </source>
</evidence>
<keyword evidence="1" id="KW-1185">Reference proteome</keyword>